<dbReference type="EMBL" id="SUMC01000118">
    <property type="protein sequence ID" value="TJZ99046.1"/>
    <property type="molecule type" value="Genomic_DNA"/>
</dbReference>
<organism evidence="1 2">
    <name type="scientific">Actinacidiphila oryziradicis</name>
    <dbReference type="NCBI Taxonomy" id="2571141"/>
    <lineage>
        <taxon>Bacteria</taxon>
        <taxon>Bacillati</taxon>
        <taxon>Actinomycetota</taxon>
        <taxon>Actinomycetes</taxon>
        <taxon>Kitasatosporales</taxon>
        <taxon>Streptomycetaceae</taxon>
        <taxon>Actinacidiphila</taxon>
    </lineage>
</organism>
<dbReference type="OrthoDB" id="3874088at2"/>
<dbReference type="Proteomes" id="UP000305778">
    <property type="component" value="Unassembled WGS sequence"/>
</dbReference>
<evidence type="ECO:0000313" key="1">
    <source>
        <dbReference type="EMBL" id="TJZ99046.1"/>
    </source>
</evidence>
<accession>A0A4U0RUA7</accession>
<dbReference type="RefSeq" id="WP_136730185.1">
    <property type="nucleotide sequence ID" value="NZ_SUMC01000118.1"/>
</dbReference>
<gene>
    <name evidence="1" type="ORF">FCI23_47170</name>
</gene>
<proteinExistence type="predicted"/>
<name>A0A4U0RUA7_9ACTN</name>
<dbReference type="AlphaFoldDB" id="A0A4U0RUA7"/>
<comment type="caution">
    <text evidence="1">The sequence shown here is derived from an EMBL/GenBank/DDBJ whole genome shotgun (WGS) entry which is preliminary data.</text>
</comment>
<keyword evidence="2" id="KW-1185">Reference proteome</keyword>
<evidence type="ECO:0000313" key="2">
    <source>
        <dbReference type="Proteomes" id="UP000305778"/>
    </source>
</evidence>
<sequence>MPGGDFSVAQLARTLKTTTAHVIYLLSRHPVDWSPPRFRRTQHTSVRALQWRTWYEQNRLSLQAIADLEETSLATVRLALLKNGAELRPAGSQPGRPRRR</sequence>
<protein>
    <submittedName>
        <fullName evidence="1">Uncharacterized protein</fullName>
    </submittedName>
</protein>
<reference evidence="1 2" key="1">
    <citation type="submission" date="2019-04" db="EMBL/GenBank/DDBJ databases">
        <title>Streptomyces oryziradicis sp. nov., a novel actinomycete isolated from rhizosphere soil of rice (Oryza sativa L.).</title>
        <authorList>
            <person name="Li C."/>
        </authorList>
    </citation>
    <scope>NUCLEOTIDE SEQUENCE [LARGE SCALE GENOMIC DNA]</scope>
    <source>
        <strain evidence="1 2">NEAU-C40</strain>
    </source>
</reference>